<keyword evidence="4" id="KW-0158">Chromosome</keyword>
<dbReference type="GO" id="GO:0051382">
    <property type="term" value="P:kinetochore assembly"/>
    <property type="evidence" value="ECO:0007669"/>
    <property type="project" value="InterPro"/>
</dbReference>
<reference evidence="8" key="1">
    <citation type="submission" date="2022-11" db="UniProtKB">
        <authorList>
            <consortium name="EnsemblMetazoa"/>
        </authorList>
    </citation>
    <scope>IDENTIFICATION</scope>
</reference>
<protein>
    <recommendedName>
        <fullName evidence="7">CENP-T/Histone H4 histone fold domain-containing protein</fullName>
    </recommendedName>
</protein>
<dbReference type="RefSeq" id="XP_038068525.1">
    <property type="nucleotide sequence ID" value="XM_038212597.1"/>
</dbReference>
<sequence length="591" mass="63813">MFLLVIIAMATDEITPRTLIQGLIETSSVSKSTARVRARRSNTGNRVAALKRDDKTRARSVSDLTPRSLIQGVLQNTEVEQSPPSKRPRHDTPETDRPQARTPGTLPHSTTRRKVTRLEALATPGGDPTPRSLIQGLIGTAPVETPAIHLRRSSSLNPADFPDVEEALQGRANRDTLSPLVREPTANQSQPPASTLRKRQPISSEDFAAGVREKLSKKQDQEAEEGAEDDGAGEVDDEAADEPSQGASGEFQESISEDAREESFEAATHPQEEQQDNEEEVDDVEDEGDKEMVDAPEDVGVSREGSLEDEEADPDSAMTSVSGPGSTPTSSQATPPAADRSTRKPANKQAADSTWTGRESEASIPSQRDSSPGGTRRVPDSTVVDSGSEGSEAIMPNQSMEESLLGEDPEAQQTAAQAESRLSGFSPLVTPRLPPSSGRPTPALKKTPAHHRQQAAQGAGPSKAVPKQAPQKKKSPTAPRKETACLPASLTKSILSHFSKARMSKGAVDAVEKGAEAFFKRLSNDLTAYSRHAHRQTIEQSDVELLMRRQGLIQDQQSMYALIEKYLPLEYRQELIPMATAGNKVTPKPTH</sequence>
<dbReference type="GO" id="GO:0007059">
    <property type="term" value="P:chromosome segregation"/>
    <property type="evidence" value="ECO:0007669"/>
    <property type="project" value="TreeGrafter"/>
</dbReference>
<dbReference type="PANTHER" id="PTHR46904:SF1">
    <property type="entry name" value="CENTROMERE PROTEIN T"/>
    <property type="match status" value="1"/>
</dbReference>
<proteinExistence type="inferred from homology"/>
<dbReference type="GO" id="GO:0003677">
    <property type="term" value="F:DNA binding"/>
    <property type="evidence" value="ECO:0007669"/>
    <property type="project" value="InterPro"/>
</dbReference>
<evidence type="ECO:0000256" key="3">
    <source>
        <dbReference type="ARBA" id="ARBA00010137"/>
    </source>
</evidence>
<keyword evidence="5" id="KW-0539">Nucleus</keyword>
<dbReference type="GO" id="GO:0005634">
    <property type="term" value="C:nucleus"/>
    <property type="evidence" value="ECO:0007669"/>
    <property type="project" value="UniProtKB-SubCell"/>
</dbReference>
<comment type="similarity">
    <text evidence="3">Belongs to the CENP-T/CNN1 family.</text>
</comment>
<dbReference type="GO" id="GO:0000278">
    <property type="term" value="P:mitotic cell cycle"/>
    <property type="evidence" value="ECO:0007669"/>
    <property type="project" value="TreeGrafter"/>
</dbReference>
<dbReference type="GO" id="GO:0000776">
    <property type="term" value="C:kinetochore"/>
    <property type="evidence" value="ECO:0007669"/>
    <property type="project" value="InterPro"/>
</dbReference>
<evidence type="ECO:0000256" key="4">
    <source>
        <dbReference type="ARBA" id="ARBA00022454"/>
    </source>
</evidence>
<dbReference type="Pfam" id="PF15511">
    <property type="entry name" value="CENP-T_C"/>
    <property type="match status" value="1"/>
</dbReference>
<dbReference type="CDD" id="cd22920">
    <property type="entry name" value="HFD_CENP-T"/>
    <property type="match status" value="1"/>
</dbReference>
<feature type="compositionally biased region" description="Low complexity" evidence="6">
    <location>
        <begin position="319"/>
        <end position="338"/>
    </location>
</feature>
<dbReference type="InterPro" id="IPR028255">
    <property type="entry name" value="CENP-T"/>
</dbReference>
<dbReference type="SUPFAM" id="SSF47113">
    <property type="entry name" value="Histone-fold"/>
    <property type="match status" value="1"/>
</dbReference>
<keyword evidence="9" id="KW-1185">Reference proteome</keyword>
<feature type="compositionally biased region" description="Low complexity" evidence="6">
    <location>
        <begin position="454"/>
        <end position="469"/>
    </location>
</feature>
<dbReference type="InterPro" id="IPR009072">
    <property type="entry name" value="Histone-fold"/>
</dbReference>
<feature type="compositionally biased region" description="Polar residues" evidence="6">
    <location>
        <begin position="245"/>
        <end position="254"/>
    </location>
</feature>
<evidence type="ECO:0000313" key="9">
    <source>
        <dbReference type="Proteomes" id="UP000887568"/>
    </source>
</evidence>
<dbReference type="Proteomes" id="UP000887568">
    <property type="component" value="Unplaced"/>
</dbReference>
<feature type="compositionally biased region" description="Acidic residues" evidence="6">
    <location>
        <begin position="273"/>
        <end position="297"/>
    </location>
</feature>
<dbReference type="InterPro" id="IPR035425">
    <property type="entry name" value="CENP-T/H4_C"/>
</dbReference>
<dbReference type="OMA" id="AYCKHAG"/>
<feature type="domain" description="CENP-T/Histone H4 histone fold" evidence="7">
    <location>
        <begin position="483"/>
        <end position="579"/>
    </location>
</feature>
<feature type="compositionally biased region" description="Polar residues" evidence="6">
    <location>
        <begin position="75"/>
        <end position="84"/>
    </location>
</feature>
<dbReference type="EnsemblMetazoa" id="XM_038212597.1">
    <property type="protein sequence ID" value="XP_038068525.1"/>
    <property type="gene ID" value="LOC119737929"/>
</dbReference>
<organism evidence="8 9">
    <name type="scientific">Patiria miniata</name>
    <name type="common">Bat star</name>
    <name type="synonym">Asterina miniata</name>
    <dbReference type="NCBI Taxonomy" id="46514"/>
    <lineage>
        <taxon>Eukaryota</taxon>
        <taxon>Metazoa</taxon>
        <taxon>Echinodermata</taxon>
        <taxon>Eleutherozoa</taxon>
        <taxon>Asterozoa</taxon>
        <taxon>Asteroidea</taxon>
        <taxon>Valvatacea</taxon>
        <taxon>Valvatida</taxon>
        <taxon>Asterinidae</taxon>
        <taxon>Patiria</taxon>
    </lineage>
</organism>
<comment type="subcellular location">
    <subcellularLocation>
        <location evidence="2">Chromosome</location>
    </subcellularLocation>
    <subcellularLocation>
        <location evidence="1">Nucleus</location>
    </subcellularLocation>
</comment>
<dbReference type="AlphaFoldDB" id="A0A914AWN6"/>
<dbReference type="GO" id="GO:0046982">
    <property type="term" value="F:protein heterodimerization activity"/>
    <property type="evidence" value="ECO:0007669"/>
    <property type="project" value="InterPro"/>
</dbReference>
<evidence type="ECO:0000313" key="8">
    <source>
        <dbReference type="EnsemblMetazoa" id="XP_038068525.1"/>
    </source>
</evidence>
<feature type="region of interest" description="Disordered" evidence="6">
    <location>
        <begin position="75"/>
        <end position="134"/>
    </location>
</feature>
<accession>A0A914AWN6</accession>
<feature type="compositionally biased region" description="Polar residues" evidence="6">
    <location>
        <begin position="350"/>
        <end position="373"/>
    </location>
</feature>
<feature type="compositionally biased region" description="Basic and acidic residues" evidence="6">
    <location>
        <begin position="90"/>
        <end position="99"/>
    </location>
</feature>
<feature type="compositionally biased region" description="Basic and acidic residues" evidence="6">
    <location>
        <begin position="211"/>
        <end position="221"/>
    </location>
</feature>
<evidence type="ECO:0000256" key="2">
    <source>
        <dbReference type="ARBA" id="ARBA00004286"/>
    </source>
</evidence>
<dbReference type="Gene3D" id="1.10.20.10">
    <property type="entry name" value="Histone, subunit A"/>
    <property type="match status" value="1"/>
</dbReference>
<feature type="region of interest" description="Disordered" evidence="6">
    <location>
        <begin position="34"/>
        <end position="62"/>
    </location>
</feature>
<feature type="compositionally biased region" description="Acidic residues" evidence="6">
    <location>
        <begin position="222"/>
        <end position="241"/>
    </location>
</feature>
<dbReference type="GeneID" id="119737929"/>
<feature type="region of interest" description="Disordered" evidence="6">
    <location>
        <begin position="175"/>
        <end position="483"/>
    </location>
</feature>
<evidence type="ECO:0000256" key="5">
    <source>
        <dbReference type="ARBA" id="ARBA00023242"/>
    </source>
</evidence>
<evidence type="ECO:0000259" key="7">
    <source>
        <dbReference type="Pfam" id="PF15511"/>
    </source>
</evidence>
<dbReference type="OrthoDB" id="10071342at2759"/>
<evidence type="ECO:0000256" key="6">
    <source>
        <dbReference type="SAM" id="MobiDB-lite"/>
    </source>
</evidence>
<name>A0A914AWN6_PATMI</name>
<dbReference type="PANTHER" id="PTHR46904">
    <property type="entry name" value="CENTROMERE PROTEIN T"/>
    <property type="match status" value="1"/>
</dbReference>
<evidence type="ECO:0000256" key="1">
    <source>
        <dbReference type="ARBA" id="ARBA00004123"/>
    </source>
</evidence>